<comment type="caution">
    <text evidence="5">The sequence shown here is derived from an EMBL/GenBank/DDBJ whole genome shotgun (WGS) entry which is preliminary data.</text>
</comment>
<gene>
    <name evidence="5" type="ORF">UX47_C0001G0120</name>
</gene>
<proteinExistence type="inferred from homology"/>
<dbReference type="EMBL" id="LCMI01000001">
    <property type="protein sequence ID" value="KKU33837.1"/>
    <property type="molecule type" value="Genomic_DNA"/>
</dbReference>
<feature type="domain" description="Transketolase N-terminal" evidence="4">
    <location>
        <begin position="16"/>
        <end position="190"/>
    </location>
</feature>
<evidence type="ECO:0000256" key="2">
    <source>
        <dbReference type="ARBA" id="ARBA00007131"/>
    </source>
</evidence>
<dbReference type="Proteomes" id="UP000034794">
    <property type="component" value="Unassembled WGS sequence"/>
</dbReference>
<dbReference type="PANTHER" id="PTHR47514">
    <property type="entry name" value="TRANSKETOLASE N-TERMINAL SECTION-RELATED"/>
    <property type="match status" value="1"/>
</dbReference>
<sequence length="236" mass="26045">MQKEQINHRRRIIELTREADATHLGSALSSVDIIDAIYRIKKRGEKFILSNGHAACALYVVLENMGYLSDPKIAELGIHPERNPKLDIEMSTGSLGQGLPVAVGIALADRSKNIYCCISDGECAEGSIWEAVSIASRYKLKNLKIAVNANGYAGYDEIDSEKLIPKFHAFGCDVADVDGHNIDSLIEGLTLDTEIPLVVFARTKVDQLPFLNGLSAHYHKMTEADYKQALDIWSKD</sequence>
<dbReference type="AlphaFoldDB" id="A0A0G1PMD1"/>
<comment type="cofactor">
    <cofactor evidence="1">
        <name>thiamine diphosphate</name>
        <dbReference type="ChEBI" id="CHEBI:58937"/>
    </cofactor>
</comment>
<evidence type="ECO:0000313" key="5">
    <source>
        <dbReference type="EMBL" id="KKU33837.1"/>
    </source>
</evidence>
<evidence type="ECO:0000256" key="1">
    <source>
        <dbReference type="ARBA" id="ARBA00001964"/>
    </source>
</evidence>
<dbReference type="Pfam" id="PF00456">
    <property type="entry name" value="Transketolase_N"/>
    <property type="match status" value="1"/>
</dbReference>
<comment type="similarity">
    <text evidence="2">Belongs to the transketolase family.</text>
</comment>
<reference evidence="5 6" key="1">
    <citation type="journal article" date="2015" name="Nature">
        <title>rRNA introns, odd ribosomes, and small enigmatic genomes across a large radiation of phyla.</title>
        <authorList>
            <person name="Brown C.T."/>
            <person name="Hug L.A."/>
            <person name="Thomas B.C."/>
            <person name="Sharon I."/>
            <person name="Castelle C.J."/>
            <person name="Singh A."/>
            <person name="Wilkins M.J."/>
            <person name="Williams K.H."/>
            <person name="Banfield J.F."/>
        </authorList>
    </citation>
    <scope>NUCLEOTIDE SEQUENCE [LARGE SCALE GENOMIC DNA]</scope>
</reference>
<dbReference type="SUPFAM" id="SSF52518">
    <property type="entry name" value="Thiamin diphosphate-binding fold (THDP-binding)"/>
    <property type="match status" value="1"/>
</dbReference>
<organism evidence="5 6">
    <name type="scientific">Candidatus Collierbacteria bacterium GW2011_GWA2_46_26</name>
    <dbReference type="NCBI Taxonomy" id="1618381"/>
    <lineage>
        <taxon>Bacteria</taxon>
        <taxon>Candidatus Collieribacteriota</taxon>
    </lineage>
</organism>
<accession>A0A0G1PMD1</accession>
<name>A0A0G1PMD1_9BACT</name>
<dbReference type="InterPro" id="IPR005474">
    <property type="entry name" value="Transketolase_N"/>
</dbReference>
<dbReference type="PANTHER" id="PTHR47514:SF1">
    <property type="entry name" value="TRANSKETOLASE N-TERMINAL SECTION-RELATED"/>
    <property type="match status" value="1"/>
</dbReference>
<evidence type="ECO:0000259" key="4">
    <source>
        <dbReference type="Pfam" id="PF00456"/>
    </source>
</evidence>
<evidence type="ECO:0000313" key="6">
    <source>
        <dbReference type="Proteomes" id="UP000034794"/>
    </source>
</evidence>
<keyword evidence="3" id="KW-0786">Thiamine pyrophosphate</keyword>
<evidence type="ECO:0000256" key="3">
    <source>
        <dbReference type="ARBA" id="ARBA00023052"/>
    </source>
</evidence>
<dbReference type="InterPro" id="IPR029061">
    <property type="entry name" value="THDP-binding"/>
</dbReference>
<protein>
    <submittedName>
        <fullName evidence="5">Transketolase domain-containing protein</fullName>
    </submittedName>
</protein>
<dbReference type="Gene3D" id="3.40.50.970">
    <property type="match status" value="1"/>
</dbReference>